<dbReference type="InterPro" id="IPR036291">
    <property type="entry name" value="NAD(P)-bd_dom_sf"/>
</dbReference>
<sequence length="230" mass="25322">MAETTEFAAPKGTLIITGANGGLGVAMVRRIVSRPDLAALHGVYMVRSSTAPALRSAIDNAVRPHSHEVVPLDLTRLQDVRRIAADINSRVEAGEVPPIRALILNAAYLEFTEQTWTEDGFDTSFASAYLGHWLLTLLLLQSMDRESGRIVVINSSAHETTNKSSGDLIAAAFDCNSTLGEQPKGFYLDGEQRREMAAEARDPKKREVLWRDTLRYTGLKEIETILADWA</sequence>
<dbReference type="Pfam" id="PF00106">
    <property type="entry name" value="adh_short"/>
    <property type="match status" value="1"/>
</dbReference>
<protein>
    <submittedName>
        <fullName evidence="3">Uncharacterized protein</fullName>
    </submittedName>
</protein>
<dbReference type="PRINTS" id="PR00081">
    <property type="entry name" value="GDHRDH"/>
</dbReference>
<dbReference type="SUPFAM" id="SSF51735">
    <property type="entry name" value="NAD(P)-binding Rossmann-fold domains"/>
    <property type="match status" value="1"/>
</dbReference>
<reference evidence="3 4" key="1">
    <citation type="journal article" date="2023" name="PLoS ONE">
        <title>Cytospora paraplurivora sp. nov. isolated from orchards with fruit tree decline syndrome in Ontario, Canada.</title>
        <authorList>
            <person name="Ilyukhin E."/>
            <person name="Nguyen H.D.T."/>
            <person name="Castle A.J."/>
            <person name="Ellouze W."/>
        </authorList>
    </citation>
    <scope>NUCLEOTIDE SEQUENCE [LARGE SCALE GENOMIC DNA]</scope>
    <source>
        <strain evidence="3 4">FDS-564</strain>
    </source>
</reference>
<dbReference type="GO" id="GO:0016491">
    <property type="term" value="F:oxidoreductase activity"/>
    <property type="evidence" value="ECO:0007669"/>
    <property type="project" value="UniProtKB-KW"/>
</dbReference>
<evidence type="ECO:0000313" key="4">
    <source>
        <dbReference type="Proteomes" id="UP001320245"/>
    </source>
</evidence>
<keyword evidence="4" id="KW-1185">Reference proteome</keyword>
<gene>
    <name evidence="3" type="ORF">SLS53_000256</name>
</gene>
<comment type="similarity">
    <text evidence="1">Belongs to the short-chain dehydrogenases/reductases (SDR) family.</text>
</comment>
<proteinExistence type="inferred from homology"/>
<dbReference type="PANTHER" id="PTHR24320">
    <property type="entry name" value="RETINOL DEHYDROGENASE"/>
    <property type="match status" value="1"/>
</dbReference>
<dbReference type="EMBL" id="JAJSPL020000001">
    <property type="protein sequence ID" value="KAK7749677.1"/>
    <property type="molecule type" value="Genomic_DNA"/>
</dbReference>
<organism evidence="3 4">
    <name type="scientific">Cytospora paraplurivora</name>
    <dbReference type="NCBI Taxonomy" id="2898453"/>
    <lineage>
        <taxon>Eukaryota</taxon>
        <taxon>Fungi</taxon>
        <taxon>Dikarya</taxon>
        <taxon>Ascomycota</taxon>
        <taxon>Pezizomycotina</taxon>
        <taxon>Sordariomycetes</taxon>
        <taxon>Sordariomycetidae</taxon>
        <taxon>Diaporthales</taxon>
        <taxon>Cytosporaceae</taxon>
        <taxon>Cytospora</taxon>
    </lineage>
</organism>
<evidence type="ECO:0000256" key="2">
    <source>
        <dbReference type="ARBA" id="ARBA00023002"/>
    </source>
</evidence>
<dbReference type="AlphaFoldDB" id="A0AAN9ULU9"/>
<keyword evidence="2" id="KW-0560">Oxidoreductase</keyword>
<dbReference type="Gene3D" id="3.40.50.720">
    <property type="entry name" value="NAD(P)-binding Rossmann-like Domain"/>
    <property type="match status" value="1"/>
</dbReference>
<dbReference type="InterPro" id="IPR002347">
    <property type="entry name" value="SDR_fam"/>
</dbReference>
<dbReference type="PANTHER" id="PTHR24320:SF152">
    <property type="entry name" value="SHORT-CHAIN DEHYDROGENASE_REDUCTASE FAMILY PROTEIN"/>
    <property type="match status" value="1"/>
</dbReference>
<evidence type="ECO:0000256" key="1">
    <source>
        <dbReference type="ARBA" id="ARBA00006484"/>
    </source>
</evidence>
<name>A0AAN9ULU9_9PEZI</name>
<evidence type="ECO:0000313" key="3">
    <source>
        <dbReference type="EMBL" id="KAK7749677.1"/>
    </source>
</evidence>
<comment type="caution">
    <text evidence="3">The sequence shown here is derived from an EMBL/GenBank/DDBJ whole genome shotgun (WGS) entry which is preliminary data.</text>
</comment>
<dbReference type="Proteomes" id="UP001320245">
    <property type="component" value="Unassembled WGS sequence"/>
</dbReference>
<accession>A0AAN9ULU9</accession>